<protein>
    <recommendedName>
        <fullName evidence="4">Transcription factor Iwr1 domain-containing protein</fullName>
    </recommendedName>
</protein>
<dbReference type="Proteomes" id="UP000521943">
    <property type="component" value="Unassembled WGS sequence"/>
</dbReference>
<keyword evidence="3" id="KW-1185">Reference proteome</keyword>
<dbReference type="AlphaFoldDB" id="A0A8H6I526"/>
<feature type="region of interest" description="Disordered" evidence="1">
    <location>
        <begin position="181"/>
        <end position="200"/>
    </location>
</feature>
<evidence type="ECO:0000256" key="1">
    <source>
        <dbReference type="SAM" id="MobiDB-lite"/>
    </source>
</evidence>
<gene>
    <name evidence="2" type="ORF">DFP72DRAFT_844817</name>
</gene>
<feature type="compositionally biased region" description="Basic and acidic residues" evidence="1">
    <location>
        <begin position="66"/>
        <end position="75"/>
    </location>
</feature>
<sequence>MEPETSECSSDSSNTLPTSTCAALEGEEDVRPIHSNDLPNTSIPFRGYNLAGSKSASPTPSRKSQWKVEKSDEKNGFSLLPPVFVTNPNNPPNMASDWYPHQLEPFRIAISHHTKKVVRRRGEPQHVKEDVFTCKDSTDITDIYANKCDANSGDDSDFSYDGDISTALDSVEGAALPLDQVAPAEEAEDTDTSDSEWADEEEINILYIASSEEEDFIFDPYDGDVSGESDFV</sequence>
<feature type="compositionally biased region" description="Polar residues" evidence="1">
    <location>
        <begin position="1"/>
        <end position="21"/>
    </location>
</feature>
<proteinExistence type="predicted"/>
<dbReference type="EMBL" id="JACGCI010000017">
    <property type="protein sequence ID" value="KAF6759058.1"/>
    <property type="molecule type" value="Genomic_DNA"/>
</dbReference>
<name>A0A8H6I526_9AGAR</name>
<organism evidence="2 3">
    <name type="scientific">Ephemerocybe angulata</name>
    <dbReference type="NCBI Taxonomy" id="980116"/>
    <lineage>
        <taxon>Eukaryota</taxon>
        <taxon>Fungi</taxon>
        <taxon>Dikarya</taxon>
        <taxon>Basidiomycota</taxon>
        <taxon>Agaricomycotina</taxon>
        <taxon>Agaricomycetes</taxon>
        <taxon>Agaricomycetidae</taxon>
        <taxon>Agaricales</taxon>
        <taxon>Agaricineae</taxon>
        <taxon>Psathyrellaceae</taxon>
        <taxon>Ephemerocybe</taxon>
    </lineage>
</organism>
<feature type="compositionally biased region" description="Polar residues" evidence="1">
    <location>
        <begin position="52"/>
        <end position="63"/>
    </location>
</feature>
<feature type="region of interest" description="Disordered" evidence="1">
    <location>
        <begin position="1"/>
        <end position="82"/>
    </location>
</feature>
<reference evidence="2 3" key="1">
    <citation type="submission" date="2020-07" db="EMBL/GenBank/DDBJ databases">
        <title>Comparative genomics of pyrophilous fungi reveals a link between fire events and developmental genes.</title>
        <authorList>
            <consortium name="DOE Joint Genome Institute"/>
            <person name="Steindorff A.S."/>
            <person name="Carver A."/>
            <person name="Calhoun S."/>
            <person name="Stillman K."/>
            <person name="Liu H."/>
            <person name="Lipzen A."/>
            <person name="Pangilinan J."/>
            <person name="Labutti K."/>
            <person name="Bruns T.D."/>
            <person name="Grigoriev I.V."/>
        </authorList>
    </citation>
    <scope>NUCLEOTIDE SEQUENCE [LARGE SCALE GENOMIC DNA]</scope>
    <source>
        <strain evidence="2 3">CBS 144469</strain>
    </source>
</reference>
<evidence type="ECO:0000313" key="3">
    <source>
        <dbReference type="Proteomes" id="UP000521943"/>
    </source>
</evidence>
<evidence type="ECO:0000313" key="2">
    <source>
        <dbReference type="EMBL" id="KAF6759058.1"/>
    </source>
</evidence>
<comment type="caution">
    <text evidence="2">The sequence shown here is derived from an EMBL/GenBank/DDBJ whole genome shotgun (WGS) entry which is preliminary data.</text>
</comment>
<accession>A0A8H6I526</accession>
<evidence type="ECO:0008006" key="4">
    <source>
        <dbReference type="Google" id="ProtNLM"/>
    </source>
</evidence>
<feature type="compositionally biased region" description="Acidic residues" evidence="1">
    <location>
        <begin position="185"/>
        <end position="200"/>
    </location>
</feature>